<dbReference type="Gene3D" id="3.40.30.10">
    <property type="entry name" value="Glutaredoxin"/>
    <property type="match status" value="1"/>
</dbReference>
<reference evidence="2 3" key="1">
    <citation type="submission" date="2018-03" db="EMBL/GenBank/DDBJ databases">
        <title>Finding Nemo's genes: A chromosome-scale reference assembly of the genome of the orange clownfish Amphiprion percula.</title>
        <authorList>
            <person name="Lehmann R."/>
        </authorList>
    </citation>
    <scope>NUCLEOTIDE SEQUENCE</scope>
</reference>
<dbReference type="InterPro" id="IPR006993">
    <property type="entry name" value="Glut_rich_SH3-bd"/>
</dbReference>
<dbReference type="Ensembl" id="ENSAPET00000013079.1">
    <property type="protein sequence ID" value="ENSAPEP00000012740.1"/>
    <property type="gene ID" value="ENSAPEG00000009023.1"/>
</dbReference>
<dbReference type="InterPro" id="IPR051033">
    <property type="entry name" value="SH3BGR"/>
</dbReference>
<organism evidence="2 3">
    <name type="scientific">Amphiprion percula</name>
    <name type="common">Orange clownfish</name>
    <name type="synonym">Lutjanus percula</name>
    <dbReference type="NCBI Taxonomy" id="161767"/>
    <lineage>
        <taxon>Eukaryota</taxon>
        <taxon>Metazoa</taxon>
        <taxon>Chordata</taxon>
        <taxon>Craniata</taxon>
        <taxon>Vertebrata</taxon>
        <taxon>Euteleostomi</taxon>
        <taxon>Actinopterygii</taxon>
        <taxon>Neopterygii</taxon>
        <taxon>Teleostei</taxon>
        <taxon>Neoteleostei</taxon>
        <taxon>Acanthomorphata</taxon>
        <taxon>Ovalentaria</taxon>
        <taxon>Pomacentridae</taxon>
        <taxon>Amphiprion</taxon>
    </lineage>
</organism>
<proteinExistence type="inferred from homology"/>
<comment type="similarity">
    <text evidence="1">Belongs to the SH3BGR family.</text>
</comment>
<keyword evidence="3" id="KW-1185">Reference proteome</keyword>
<protein>
    <recommendedName>
        <fullName evidence="4">SH3 domain binding glutamate-rich protein like 3</fullName>
    </recommendedName>
</protein>
<reference evidence="2" key="2">
    <citation type="submission" date="2025-08" db="UniProtKB">
        <authorList>
            <consortium name="Ensembl"/>
        </authorList>
    </citation>
    <scope>IDENTIFICATION</scope>
</reference>
<dbReference type="PANTHER" id="PTHR12232:SF15">
    <property type="entry name" value="SH3 DOMAIN-BINDING GLUTAMIC ACID-RICH PROTEIN HOMOLOG"/>
    <property type="match status" value="1"/>
</dbReference>
<dbReference type="GeneTree" id="ENSGT00940000171557"/>
<reference evidence="2" key="3">
    <citation type="submission" date="2025-09" db="UniProtKB">
        <authorList>
            <consortium name="Ensembl"/>
        </authorList>
    </citation>
    <scope>IDENTIFICATION</scope>
</reference>
<dbReference type="Pfam" id="PF04908">
    <property type="entry name" value="SH3BGR"/>
    <property type="match status" value="1"/>
</dbReference>
<dbReference type="OMA" id="VYCGDFA"/>
<dbReference type="GO" id="GO:0005737">
    <property type="term" value="C:cytoplasm"/>
    <property type="evidence" value="ECO:0007669"/>
    <property type="project" value="TreeGrafter"/>
</dbReference>
<dbReference type="Proteomes" id="UP000265080">
    <property type="component" value="Chromosome 11"/>
</dbReference>
<evidence type="ECO:0000256" key="1">
    <source>
        <dbReference type="ARBA" id="ARBA00007764"/>
    </source>
</evidence>
<evidence type="ECO:0000313" key="2">
    <source>
        <dbReference type="Ensembl" id="ENSAPEP00000012740.1"/>
    </source>
</evidence>
<dbReference type="PANTHER" id="PTHR12232">
    <property type="entry name" value="SH3 DOMAIN-BINDING GLUTAMIC ACID-RICH-LIKE PROTEIN"/>
    <property type="match status" value="1"/>
</dbReference>
<dbReference type="InterPro" id="IPR036249">
    <property type="entry name" value="Thioredoxin-like_sf"/>
</dbReference>
<evidence type="ECO:0000313" key="3">
    <source>
        <dbReference type="Proteomes" id="UP000265080"/>
    </source>
</evidence>
<evidence type="ECO:0008006" key="4">
    <source>
        <dbReference type="Google" id="ProtNLM"/>
    </source>
</evidence>
<sequence>MSLTLFYTSVSSSVQIKKSQDKIKAVLESLMIPFIMVDIAQSSEDRETMRRICGNPTALPPQLAHGDVYCGDFAAFENAIEEERLEEFLKQ</sequence>
<accession>A0A3P8SKZ1</accession>
<dbReference type="AlphaFoldDB" id="A0A3P8SKZ1"/>
<dbReference type="SUPFAM" id="SSF52833">
    <property type="entry name" value="Thioredoxin-like"/>
    <property type="match status" value="1"/>
</dbReference>
<dbReference type="STRING" id="161767.ENSAPEP00000012740"/>
<name>A0A3P8SKZ1_AMPPE</name>